<keyword evidence="3" id="KW-1185">Reference proteome</keyword>
<dbReference type="Gene3D" id="3.90.1200.10">
    <property type="match status" value="1"/>
</dbReference>
<name>I0HE36_ACTM4</name>
<dbReference type="KEGG" id="ams:AMIS_60530"/>
<dbReference type="OrthoDB" id="9797603at2"/>
<dbReference type="eggNOG" id="COG3173">
    <property type="taxonomic scope" value="Bacteria"/>
</dbReference>
<dbReference type="PATRIC" id="fig|512565.3.peg.6048"/>
<dbReference type="Gene3D" id="3.30.200.20">
    <property type="entry name" value="Phosphorylase Kinase, domain 1"/>
    <property type="match status" value="1"/>
</dbReference>
<dbReference type="InterPro" id="IPR051678">
    <property type="entry name" value="AGP_Transferase"/>
</dbReference>
<gene>
    <name evidence="2" type="ordered locus">AMIS_60530</name>
</gene>
<dbReference type="GO" id="GO:0016740">
    <property type="term" value="F:transferase activity"/>
    <property type="evidence" value="ECO:0007669"/>
    <property type="project" value="UniProtKB-KW"/>
</dbReference>
<dbReference type="PANTHER" id="PTHR21310:SF42">
    <property type="entry name" value="BIFUNCTIONAL AAC_APH"/>
    <property type="match status" value="1"/>
</dbReference>
<dbReference type="AlphaFoldDB" id="I0HE36"/>
<dbReference type="InterPro" id="IPR002575">
    <property type="entry name" value="Aminoglycoside_PTrfase"/>
</dbReference>
<accession>I0HE36</accession>
<protein>
    <submittedName>
        <fullName evidence="2">Putative phosphotransferase</fullName>
    </submittedName>
</protein>
<proteinExistence type="predicted"/>
<evidence type="ECO:0000259" key="1">
    <source>
        <dbReference type="Pfam" id="PF01636"/>
    </source>
</evidence>
<dbReference type="STRING" id="512565.AMIS_60530"/>
<dbReference type="PANTHER" id="PTHR21310">
    <property type="entry name" value="AMINOGLYCOSIDE PHOSPHOTRANSFERASE-RELATED-RELATED"/>
    <property type="match status" value="1"/>
</dbReference>
<dbReference type="Pfam" id="PF01636">
    <property type="entry name" value="APH"/>
    <property type="match status" value="1"/>
</dbReference>
<dbReference type="CDD" id="cd05155">
    <property type="entry name" value="APH_ChoK_like_1"/>
    <property type="match status" value="1"/>
</dbReference>
<organism evidence="2 3">
    <name type="scientific">Actinoplanes missouriensis (strain ATCC 14538 / DSM 43046 / CBS 188.64 / JCM 3121 / NBRC 102363 / NCIMB 12654 / NRRL B-3342 / UNCC 431)</name>
    <dbReference type="NCBI Taxonomy" id="512565"/>
    <lineage>
        <taxon>Bacteria</taxon>
        <taxon>Bacillati</taxon>
        <taxon>Actinomycetota</taxon>
        <taxon>Actinomycetes</taxon>
        <taxon>Micromonosporales</taxon>
        <taxon>Micromonosporaceae</taxon>
        <taxon>Actinoplanes</taxon>
    </lineage>
</organism>
<feature type="domain" description="Aminoglycoside phosphotransferase" evidence="1">
    <location>
        <begin position="71"/>
        <end position="264"/>
    </location>
</feature>
<evidence type="ECO:0000313" key="2">
    <source>
        <dbReference type="EMBL" id="BAL91273.1"/>
    </source>
</evidence>
<sequence length="310" mass="33693">MRIDVTTVRKLVSDQFPEWACLPVREVESDGTVNAIFRIGDGLTARFPLIRKPGNPAPAEILQIRQGLHREMYASRRLLGRTRFRTPVPVAIGEPGAGFPLPWTVQTWLPGTVATAADPGSSVAFATDLVDLITAMRAVETEGATFTGPGRGGVLADHDGWMRTCFDASEGLLPVPLLRGLWETMRKLPRGGDRDVMTHGDLMPGNLLVAGGRLTGVLDVGGFRPADPALDLLCAWHLLEPGPRKVLRTGLACDDAEWERGRAWAFEQSMGLVWYYERTNPVMAGIGRRTLDRIMADAAVTNPGSGSSTR</sequence>
<reference evidence="2 3" key="1">
    <citation type="submission" date="2012-02" db="EMBL/GenBank/DDBJ databases">
        <title>Complete genome sequence of Actinoplanes missouriensis 431 (= NBRC 102363).</title>
        <authorList>
            <person name="Ohnishi Y."/>
            <person name="Ishikawa J."/>
            <person name="Sekine M."/>
            <person name="Hosoyama A."/>
            <person name="Harada T."/>
            <person name="Narita H."/>
            <person name="Hata T."/>
            <person name="Konno Y."/>
            <person name="Tutikane K."/>
            <person name="Fujita N."/>
            <person name="Horinouchi S."/>
            <person name="Hayakawa M."/>
        </authorList>
    </citation>
    <scope>NUCLEOTIDE SEQUENCE [LARGE SCALE GENOMIC DNA]</scope>
    <source>
        <strain evidence="3">ATCC 14538 / DSM 43046 / CBS 188.64 / JCM 3121 / NBRC 102363 / NCIMB 12654 / NRRL B-3342 / UNCC 431</strain>
    </source>
</reference>
<dbReference type="Proteomes" id="UP000007882">
    <property type="component" value="Chromosome"/>
</dbReference>
<dbReference type="EMBL" id="AP012319">
    <property type="protein sequence ID" value="BAL91273.1"/>
    <property type="molecule type" value="Genomic_DNA"/>
</dbReference>
<dbReference type="HOGENOM" id="CLU_074977_0_0_11"/>
<dbReference type="RefSeq" id="WP_014446160.1">
    <property type="nucleotide sequence ID" value="NC_017093.1"/>
</dbReference>
<dbReference type="SUPFAM" id="SSF56112">
    <property type="entry name" value="Protein kinase-like (PK-like)"/>
    <property type="match status" value="1"/>
</dbReference>
<evidence type="ECO:0000313" key="3">
    <source>
        <dbReference type="Proteomes" id="UP000007882"/>
    </source>
</evidence>
<keyword evidence="2" id="KW-0808">Transferase</keyword>
<dbReference type="InterPro" id="IPR011009">
    <property type="entry name" value="Kinase-like_dom_sf"/>
</dbReference>